<gene>
    <name evidence="1" type="ORF">EZS27_013804</name>
</gene>
<dbReference type="AlphaFoldDB" id="A0A5J4RXF6"/>
<protein>
    <submittedName>
        <fullName evidence="1">Uncharacterized protein</fullName>
    </submittedName>
</protein>
<evidence type="ECO:0000313" key="1">
    <source>
        <dbReference type="EMBL" id="KAA6338162.1"/>
    </source>
</evidence>
<dbReference type="EMBL" id="SNRY01000638">
    <property type="protein sequence ID" value="KAA6338162.1"/>
    <property type="molecule type" value="Genomic_DNA"/>
</dbReference>
<dbReference type="InterPro" id="IPR014941">
    <property type="entry name" value="FimB/Mfa2/Mfa3"/>
</dbReference>
<accession>A0A5J4RXF6</accession>
<reference evidence="1" key="1">
    <citation type="submission" date="2019-03" db="EMBL/GenBank/DDBJ databases">
        <title>Single cell metagenomics reveals metabolic interactions within the superorganism composed of flagellate Streblomastix strix and complex community of Bacteroidetes bacteria on its surface.</title>
        <authorList>
            <person name="Treitli S.C."/>
            <person name="Kolisko M."/>
            <person name="Husnik F."/>
            <person name="Keeling P."/>
            <person name="Hampl V."/>
        </authorList>
    </citation>
    <scope>NUCLEOTIDE SEQUENCE</scope>
    <source>
        <strain evidence="1">STM</strain>
    </source>
</reference>
<dbReference type="Pfam" id="PF08842">
    <property type="entry name" value="Mfa2"/>
    <property type="match status" value="1"/>
</dbReference>
<name>A0A5J4RXF6_9ZZZZ</name>
<proteinExistence type="predicted"/>
<sequence length="290" mass="32272">MKSTKLLILCALVAIVMSSCNKTNPYNTSHPDHGKIEFVADWSELKEEGIDIPEKYTIYADGETSTISTNENIFPTLIEPGKRSILIYSTTEKITLAPGNSIAEVSMNDGIINGSIGRLYTALLKDVLIEPDKVLKVEGKMESQVRKLVIILNVKDVSSSNVAIDDKTAVLTGIASKWNYETNTAVYESKVRPEFKVYNENEFRASIELLGVVPESAQKLSFGLIYSDKWGEKKEIKIDIDLTEYMKSFNDNKSTPLVLKCNVLEVNGGIAEWEIGEVENGSYVILWSDD</sequence>
<dbReference type="PROSITE" id="PS51257">
    <property type="entry name" value="PROKAR_LIPOPROTEIN"/>
    <property type="match status" value="1"/>
</dbReference>
<organism evidence="1">
    <name type="scientific">termite gut metagenome</name>
    <dbReference type="NCBI Taxonomy" id="433724"/>
    <lineage>
        <taxon>unclassified sequences</taxon>
        <taxon>metagenomes</taxon>
        <taxon>organismal metagenomes</taxon>
    </lineage>
</organism>
<comment type="caution">
    <text evidence="1">The sequence shown here is derived from an EMBL/GenBank/DDBJ whole genome shotgun (WGS) entry which is preliminary data.</text>
</comment>